<dbReference type="RefSeq" id="WP_090242290.1">
    <property type="nucleotide sequence ID" value="NZ_FNOU01000001.1"/>
</dbReference>
<accession>A0A1H3AMT2</accession>
<evidence type="ECO:0000256" key="1">
    <source>
        <dbReference type="ARBA" id="ARBA00005541"/>
    </source>
</evidence>
<evidence type="ECO:0000256" key="3">
    <source>
        <dbReference type="SAM" id="MobiDB-lite"/>
    </source>
</evidence>
<comment type="similarity">
    <text evidence="1 2">Belongs to the TelA family.</text>
</comment>
<evidence type="ECO:0000313" key="5">
    <source>
        <dbReference type="Proteomes" id="UP000199652"/>
    </source>
</evidence>
<name>A0A1H3AMT2_EUBBA</name>
<keyword evidence="5" id="KW-1185">Reference proteome</keyword>
<dbReference type="InterPro" id="IPR008863">
    <property type="entry name" value="Toxic_anion-R_TelA"/>
</dbReference>
<protein>
    <submittedName>
        <fullName evidence="4">Uncharacterized conserved protein YaaN involved in tellurite resistance</fullName>
    </submittedName>
</protein>
<dbReference type="EMBL" id="FNOU01000001">
    <property type="protein sequence ID" value="SDX30139.1"/>
    <property type="molecule type" value="Genomic_DNA"/>
</dbReference>
<dbReference type="PANTHER" id="PTHR38432:SF1">
    <property type="entry name" value="TELA-LIKE PROTEIN SAOUHSC_01408"/>
    <property type="match status" value="1"/>
</dbReference>
<dbReference type="Pfam" id="PF05816">
    <property type="entry name" value="TelA"/>
    <property type="match status" value="1"/>
</dbReference>
<evidence type="ECO:0000313" key="4">
    <source>
        <dbReference type="EMBL" id="SDX30139.1"/>
    </source>
</evidence>
<dbReference type="AlphaFoldDB" id="A0A1H3AMT2"/>
<evidence type="ECO:0000256" key="2">
    <source>
        <dbReference type="PIRNR" id="PIRNR026508"/>
    </source>
</evidence>
<sequence length="387" mass="43312">MSDELKMEGVETPSLTLDPFADAQSKPELTLEVPQAKAVEQVVEENPLTPEEQRMVDEFARQININDSNLVMQYGAGAQKKIADFSDTALDNVKTQDLGEVGNMLTSMVVELKKFDVDEEDKGIFGFFKKGANKIEGMKAKYAAAETNVNKICDVLEGHQIQLLKDIAMLDKMYDINLTYFKELSMYILAGKKKLEEVQTVDLPALVEKSKRTGFPEDAQAANDLASMCNRFEKKLHDLELTRVISMQMAPQIRLVQNNDTLMAEKIQSSLVNTIPLWKSQMVLALGVAHSTEAAKAQSQVTDMTNALLRKNAETLKINTIETAKESEKGIVDIETLKKTNESLISTFDEVLQIQADGRQKRREAEVELAKIEGELKNKLLEISQKH</sequence>
<proteinExistence type="inferred from homology"/>
<dbReference type="PANTHER" id="PTHR38432">
    <property type="entry name" value="TELA-LIKE PROTEIN SAOUHSC_01408"/>
    <property type="match status" value="1"/>
</dbReference>
<dbReference type="STRING" id="1528.SAMN04488579_10179"/>
<reference evidence="5" key="1">
    <citation type="submission" date="2016-10" db="EMBL/GenBank/DDBJ databases">
        <authorList>
            <person name="Varghese N."/>
            <person name="Submissions S."/>
        </authorList>
    </citation>
    <scope>NUCLEOTIDE SEQUENCE [LARGE SCALE GENOMIC DNA]</scope>
    <source>
        <strain evidence="5">VPI 5359</strain>
    </source>
</reference>
<dbReference type="OrthoDB" id="9768858at2"/>
<feature type="region of interest" description="Disordered" evidence="3">
    <location>
        <begin position="1"/>
        <end position="20"/>
    </location>
</feature>
<dbReference type="Proteomes" id="UP000199652">
    <property type="component" value="Unassembled WGS sequence"/>
</dbReference>
<dbReference type="PIRSF" id="PIRSF026508">
    <property type="entry name" value="TelA"/>
    <property type="match status" value="1"/>
</dbReference>
<gene>
    <name evidence="4" type="ORF">SAMN04488579_10179</name>
</gene>
<organism evidence="4 5">
    <name type="scientific">Eubacterium barkeri</name>
    <name type="common">Clostridium barkeri</name>
    <dbReference type="NCBI Taxonomy" id="1528"/>
    <lineage>
        <taxon>Bacteria</taxon>
        <taxon>Bacillati</taxon>
        <taxon>Bacillota</taxon>
        <taxon>Clostridia</taxon>
        <taxon>Eubacteriales</taxon>
        <taxon>Eubacteriaceae</taxon>
        <taxon>Eubacterium</taxon>
    </lineage>
</organism>